<feature type="domain" description="GB1/RHD3-type G" evidence="5">
    <location>
        <begin position="1"/>
        <end position="250"/>
    </location>
</feature>
<evidence type="ECO:0000256" key="2">
    <source>
        <dbReference type="ARBA" id="ARBA00023134"/>
    </source>
</evidence>
<dbReference type="Pfam" id="PF02263">
    <property type="entry name" value="GBP"/>
    <property type="match status" value="1"/>
</dbReference>
<dbReference type="EMBL" id="LDAU01000161">
    <property type="protein sequence ID" value="KRX01936.1"/>
    <property type="molecule type" value="Genomic_DNA"/>
</dbReference>
<dbReference type="OrthoDB" id="2135133at2759"/>
<comment type="caution">
    <text evidence="6">The sequence shown here is derived from an EMBL/GenBank/DDBJ whole genome shotgun (WGS) entry which is preliminary data.</text>
</comment>
<reference evidence="6 7" key="1">
    <citation type="journal article" date="2015" name="Sci. Rep.">
        <title>Genome of the facultative scuticociliatosis pathogen Pseudocohnilembus persalinus provides insight into its virulence through horizontal gene transfer.</title>
        <authorList>
            <person name="Xiong J."/>
            <person name="Wang G."/>
            <person name="Cheng J."/>
            <person name="Tian M."/>
            <person name="Pan X."/>
            <person name="Warren A."/>
            <person name="Jiang C."/>
            <person name="Yuan D."/>
            <person name="Miao W."/>
        </authorList>
    </citation>
    <scope>NUCLEOTIDE SEQUENCE [LARGE SCALE GENOMIC DNA]</scope>
    <source>
        <strain evidence="6">36N120E</strain>
    </source>
</reference>
<dbReference type="GO" id="GO:0005525">
    <property type="term" value="F:GTP binding"/>
    <property type="evidence" value="ECO:0007669"/>
    <property type="project" value="UniProtKB-KW"/>
</dbReference>
<evidence type="ECO:0000313" key="6">
    <source>
        <dbReference type="EMBL" id="KRX01936.1"/>
    </source>
</evidence>
<dbReference type="SUPFAM" id="SSF52540">
    <property type="entry name" value="P-loop containing nucleoside triphosphate hydrolases"/>
    <property type="match status" value="1"/>
</dbReference>
<accession>A0A0V0QIV4</accession>
<evidence type="ECO:0000256" key="4">
    <source>
        <dbReference type="SAM" id="Coils"/>
    </source>
</evidence>
<dbReference type="InterPro" id="IPR027417">
    <property type="entry name" value="P-loop_NTPase"/>
</dbReference>
<gene>
    <name evidence="6" type="ORF">PPERSA_05775</name>
</gene>
<sequence length="810" mass="94884">MIKSQNQAILLIKKNQGKYEITNEGRTFLEQFQSEKLAGLWVYSKALSSTNSDFPNQKILVIDSEGLGGIDEDSNHDQTILVIAMMISSYLCFNSVGNIDESSLSTLGIVINMLKQLAIKNNQPSPERQAQQLDFFKIYCQFYFYKRFLWILRDFGLQLKDSSGNDISAKQYLENSLEEQKGLSDNVQRKNQIRKLFKLFFPDRDCAPLVTPVEKEEDLQLINKGVQLTFRPKFIKQANQVKNKIFSKIKPVQVKGNFLNGIQLYQLIDSYLQQINQGQLPIIDSAWNNVINSHSRTITEKLVQESLYHCKKILSEDLQNEVICNNEIKINSFKNAQIEQLNEKFNQQCIGSNEELQPFRNKMIDMFNSRFQDQLNIVQHQIEDRIKQLCQAYISYIESKLQSYQFEDIREFDNLFTLQSYLQYKTQNSYRSQQESLRIDEKMNQSIQTYLETQKKQYYKNILNVLIFNQKKEFEKNQKISEMKFKQKQEAYENDINQCKSLLQKQIEHAKQYEDQIKVLEKKYKEKDLELEKIIIQNQNQKQKIDETCKQIEDKNIQLSEYKKREEQLNLKNKDLYNEVQKLDKQKAQLETKCLKLEFDIKSIQKDNQSLAANSKTMNMSLNKINEQKIKQNKTPHKYTQNEQFYNQEGQSTTKQNHQNCHRKSKSVLGTLSLNKDKDIVSTDDNLQNSVNFSSIESHNDIGNEPFIYLGSNALSIWINSVSINQMGVTQKQANFIDNSNKKARCMGSKVQNSRHRCNNSVGQFQNDTLDQSLQSSFVNKNEFNNLFNQENTMKLFKKPIPHMINSTNE</sequence>
<dbReference type="GO" id="GO:0003924">
    <property type="term" value="F:GTPase activity"/>
    <property type="evidence" value="ECO:0007669"/>
    <property type="project" value="InterPro"/>
</dbReference>
<dbReference type="AlphaFoldDB" id="A0A0V0QIV4"/>
<feature type="coiled-coil region" evidence="4">
    <location>
        <begin position="496"/>
        <end position="600"/>
    </location>
</feature>
<keyword evidence="2" id="KW-0342">GTP-binding</keyword>
<evidence type="ECO:0000313" key="7">
    <source>
        <dbReference type="Proteomes" id="UP000054937"/>
    </source>
</evidence>
<protein>
    <submittedName>
        <fullName evidence="6">p-loop containing nucleoside triphosphate hydrolase</fullName>
    </submittedName>
</protein>
<keyword evidence="7" id="KW-1185">Reference proteome</keyword>
<dbReference type="Proteomes" id="UP000054937">
    <property type="component" value="Unassembled WGS sequence"/>
</dbReference>
<evidence type="ECO:0000256" key="3">
    <source>
        <dbReference type="PROSITE-ProRule" id="PRU01052"/>
    </source>
</evidence>
<organism evidence="6 7">
    <name type="scientific">Pseudocohnilembus persalinus</name>
    <name type="common">Ciliate</name>
    <dbReference type="NCBI Taxonomy" id="266149"/>
    <lineage>
        <taxon>Eukaryota</taxon>
        <taxon>Sar</taxon>
        <taxon>Alveolata</taxon>
        <taxon>Ciliophora</taxon>
        <taxon>Intramacronucleata</taxon>
        <taxon>Oligohymenophorea</taxon>
        <taxon>Scuticociliatia</taxon>
        <taxon>Philasterida</taxon>
        <taxon>Pseudocohnilembidae</taxon>
        <taxon>Pseudocohnilembus</taxon>
    </lineage>
</organism>
<keyword evidence="1" id="KW-0547">Nucleotide-binding</keyword>
<comment type="similarity">
    <text evidence="3">Belongs to the TRAFAC class dynamin-like GTPase superfamily. GB1/RHD3 GTPase family.</text>
</comment>
<proteinExistence type="inferred from homology"/>
<keyword evidence="4" id="KW-0175">Coiled coil</keyword>
<evidence type="ECO:0000256" key="1">
    <source>
        <dbReference type="ARBA" id="ARBA00022741"/>
    </source>
</evidence>
<dbReference type="InterPro" id="IPR030386">
    <property type="entry name" value="G_GB1_RHD3_dom"/>
</dbReference>
<dbReference type="PANTHER" id="PTHR10751">
    <property type="entry name" value="GUANYLATE BINDING PROTEIN"/>
    <property type="match status" value="1"/>
</dbReference>
<keyword evidence="6" id="KW-0378">Hydrolase</keyword>
<dbReference type="InterPro" id="IPR015894">
    <property type="entry name" value="Guanylate-bd_N"/>
</dbReference>
<dbReference type="InParanoid" id="A0A0V0QIV4"/>
<dbReference type="PROSITE" id="PS51715">
    <property type="entry name" value="G_GB1_RHD3"/>
    <property type="match status" value="1"/>
</dbReference>
<name>A0A0V0QIV4_PSEPJ</name>
<dbReference type="Gene3D" id="3.40.50.300">
    <property type="entry name" value="P-loop containing nucleotide triphosphate hydrolases"/>
    <property type="match status" value="1"/>
</dbReference>
<evidence type="ECO:0000259" key="5">
    <source>
        <dbReference type="PROSITE" id="PS51715"/>
    </source>
</evidence>